<gene>
    <name evidence="1" type="ORF">AMURIS_02428</name>
</gene>
<dbReference type="RefSeq" id="WP_103239792.1">
    <property type="nucleotide sequence ID" value="NZ_JANJZD010000010.1"/>
</dbReference>
<keyword evidence="2" id="KW-1185">Reference proteome</keyword>
<accession>A0A2K4ZGW3</accession>
<dbReference type="EMBL" id="OFSM01000011">
    <property type="protein sequence ID" value="SOY29707.1"/>
    <property type="molecule type" value="Genomic_DNA"/>
</dbReference>
<dbReference type="Proteomes" id="UP000236311">
    <property type="component" value="Unassembled WGS sequence"/>
</dbReference>
<evidence type="ECO:0000313" key="2">
    <source>
        <dbReference type="Proteomes" id="UP000236311"/>
    </source>
</evidence>
<reference evidence="1 2" key="1">
    <citation type="submission" date="2018-01" db="EMBL/GenBank/DDBJ databases">
        <authorList>
            <person name="Gaut B.S."/>
            <person name="Morton B.R."/>
            <person name="Clegg M.T."/>
            <person name="Duvall M.R."/>
        </authorList>
    </citation>
    <scope>NUCLEOTIDE SEQUENCE [LARGE SCALE GENOMIC DNA]</scope>
    <source>
        <strain evidence="1">GP69</strain>
    </source>
</reference>
<evidence type="ECO:0000313" key="1">
    <source>
        <dbReference type="EMBL" id="SOY29707.1"/>
    </source>
</evidence>
<sequence>MSRGNFGRCAGCGAQIIWIKTKAGKNMPCNTLLVDYKADGGKDKIVLQTGEVVSGTIVSSQDNPDGSGYTSHFATCSNAKNFRRRR</sequence>
<name>A0A2K4ZGW3_9FIRM</name>
<proteinExistence type="predicted"/>
<dbReference type="OrthoDB" id="2970424at2"/>
<dbReference type="AlphaFoldDB" id="A0A2K4ZGW3"/>
<protein>
    <submittedName>
        <fullName evidence="1">Uncharacterized protein</fullName>
    </submittedName>
</protein>
<organism evidence="1 2">
    <name type="scientific">Acetatifactor muris</name>
    <dbReference type="NCBI Taxonomy" id="879566"/>
    <lineage>
        <taxon>Bacteria</taxon>
        <taxon>Bacillati</taxon>
        <taxon>Bacillota</taxon>
        <taxon>Clostridia</taxon>
        <taxon>Lachnospirales</taxon>
        <taxon>Lachnospiraceae</taxon>
        <taxon>Acetatifactor</taxon>
    </lineage>
</organism>